<dbReference type="GO" id="GO:0008270">
    <property type="term" value="F:zinc ion binding"/>
    <property type="evidence" value="ECO:0007669"/>
    <property type="project" value="UniProtKB-KW"/>
</dbReference>
<gene>
    <name evidence="8" type="ORF">RJ641_004819</name>
</gene>
<feature type="domain" description="AIPP2-like SPOC-like" evidence="7">
    <location>
        <begin position="86"/>
        <end position="222"/>
    </location>
</feature>
<feature type="region of interest" description="Disordered" evidence="6">
    <location>
        <begin position="228"/>
        <end position="257"/>
    </location>
</feature>
<dbReference type="GO" id="GO:0140566">
    <property type="term" value="F:histone reader activity"/>
    <property type="evidence" value="ECO:0007669"/>
    <property type="project" value="InterPro"/>
</dbReference>
<evidence type="ECO:0000256" key="1">
    <source>
        <dbReference type="ARBA" id="ARBA00022723"/>
    </source>
</evidence>
<dbReference type="Proteomes" id="UP001370490">
    <property type="component" value="Unassembled WGS sequence"/>
</dbReference>
<keyword evidence="5" id="KW-0804">Transcription</keyword>
<dbReference type="PANTHER" id="PTHR33304">
    <property type="match status" value="1"/>
</dbReference>
<keyword evidence="2" id="KW-0863">Zinc-finger</keyword>
<feature type="region of interest" description="Disordered" evidence="6">
    <location>
        <begin position="1"/>
        <end position="32"/>
    </location>
</feature>
<evidence type="ECO:0000256" key="2">
    <source>
        <dbReference type="ARBA" id="ARBA00022771"/>
    </source>
</evidence>
<evidence type="ECO:0000313" key="9">
    <source>
        <dbReference type="Proteomes" id="UP001370490"/>
    </source>
</evidence>
<dbReference type="GO" id="GO:0034244">
    <property type="term" value="P:negative regulation of transcription elongation by RNA polymerase II"/>
    <property type="evidence" value="ECO:0007669"/>
    <property type="project" value="InterPro"/>
</dbReference>
<evidence type="ECO:0000259" key="7">
    <source>
        <dbReference type="Pfam" id="PF23121"/>
    </source>
</evidence>
<evidence type="ECO:0000313" key="8">
    <source>
        <dbReference type="EMBL" id="KAK6930725.1"/>
    </source>
</evidence>
<organism evidence="8 9">
    <name type="scientific">Dillenia turbinata</name>
    <dbReference type="NCBI Taxonomy" id="194707"/>
    <lineage>
        <taxon>Eukaryota</taxon>
        <taxon>Viridiplantae</taxon>
        <taxon>Streptophyta</taxon>
        <taxon>Embryophyta</taxon>
        <taxon>Tracheophyta</taxon>
        <taxon>Spermatophyta</taxon>
        <taxon>Magnoliopsida</taxon>
        <taxon>eudicotyledons</taxon>
        <taxon>Gunneridae</taxon>
        <taxon>Pentapetalae</taxon>
        <taxon>Dilleniales</taxon>
        <taxon>Dilleniaceae</taxon>
        <taxon>Dillenia</taxon>
    </lineage>
</organism>
<accession>A0AAN8VAR4</accession>
<reference evidence="8 9" key="1">
    <citation type="submission" date="2023-12" db="EMBL/GenBank/DDBJ databases">
        <title>A high-quality genome assembly for Dillenia turbinata (Dilleniales).</title>
        <authorList>
            <person name="Chanderbali A."/>
        </authorList>
    </citation>
    <scope>NUCLEOTIDE SEQUENCE [LARGE SCALE GENOMIC DNA]</scope>
    <source>
        <strain evidence="8">LSX21</strain>
        <tissue evidence="8">Leaf</tissue>
    </source>
</reference>
<comment type="caution">
    <text evidence="8">The sequence shown here is derived from an EMBL/GenBank/DDBJ whole genome shotgun (WGS) entry which is preliminary data.</text>
</comment>
<feature type="compositionally biased region" description="Basic and acidic residues" evidence="6">
    <location>
        <begin position="236"/>
        <end position="249"/>
    </location>
</feature>
<evidence type="ECO:0000256" key="4">
    <source>
        <dbReference type="ARBA" id="ARBA00023015"/>
    </source>
</evidence>
<keyword evidence="1" id="KW-0479">Metal-binding</keyword>
<dbReference type="AlphaFoldDB" id="A0AAN8VAR4"/>
<feature type="compositionally biased region" description="Basic and acidic residues" evidence="6">
    <location>
        <begin position="1"/>
        <end position="11"/>
    </location>
</feature>
<feature type="compositionally biased region" description="Polar residues" evidence="6">
    <location>
        <begin position="21"/>
        <end position="32"/>
    </location>
</feature>
<proteinExistence type="predicted"/>
<dbReference type="InterPro" id="IPR049914">
    <property type="entry name" value="PHD1-3/5-6"/>
</dbReference>
<dbReference type="PANTHER" id="PTHR33304:SF36">
    <property type="entry name" value="GB|AAF26970.1-RELATED"/>
    <property type="match status" value="1"/>
</dbReference>
<sequence length="257" mass="29151">MDKDEVPDSESRCMSPKLQHGSPTSSESISFGNSGKTHPLVIFCAVYDGSTIVYLGGTHGRGVGPNNDEVQDENNPSIGPAKMFIWKGNFYIGNITPESHLCRSCDGFIAHPAAVISRRALDFSKQLSEVIQLKLYPRSHCDLWPKEFRSDPPDWSHIALFFYPGHEERSKKKYGVLLKFMEENNLVLRSLIGRVELLICPSHLFPLDYQTLNGSFFMWGVFRSLEGSSTTSTAHDSQKPERKTRETARYYKRKRQT</sequence>
<keyword evidence="3" id="KW-0862">Zinc</keyword>
<dbReference type="Pfam" id="PF23121">
    <property type="entry name" value="SPOC_AIPP2"/>
    <property type="match status" value="1"/>
</dbReference>
<protein>
    <recommendedName>
        <fullName evidence="7">AIPP2-like SPOC-like domain-containing protein</fullName>
    </recommendedName>
</protein>
<dbReference type="InterPro" id="IPR056280">
    <property type="entry name" value="AIPP2-like_SPOC"/>
</dbReference>
<keyword evidence="4" id="KW-0805">Transcription regulation</keyword>
<evidence type="ECO:0000256" key="3">
    <source>
        <dbReference type="ARBA" id="ARBA00022833"/>
    </source>
</evidence>
<dbReference type="EMBL" id="JBAMMX010000012">
    <property type="protein sequence ID" value="KAK6930725.1"/>
    <property type="molecule type" value="Genomic_DNA"/>
</dbReference>
<name>A0AAN8VAR4_9MAGN</name>
<keyword evidence="9" id="KW-1185">Reference proteome</keyword>
<evidence type="ECO:0000256" key="6">
    <source>
        <dbReference type="SAM" id="MobiDB-lite"/>
    </source>
</evidence>
<evidence type="ECO:0000256" key="5">
    <source>
        <dbReference type="ARBA" id="ARBA00023163"/>
    </source>
</evidence>